<dbReference type="GO" id="GO:0050660">
    <property type="term" value="F:flavin adenine dinucleotide binding"/>
    <property type="evidence" value="ECO:0007669"/>
    <property type="project" value="TreeGrafter"/>
</dbReference>
<dbReference type="Proteomes" id="UP000057737">
    <property type="component" value="Unassembled WGS sequence"/>
</dbReference>
<evidence type="ECO:0008006" key="10">
    <source>
        <dbReference type="Google" id="ProtNLM"/>
    </source>
</evidence>
<evidence type="ECO:0000256" key="3">
    <source>
        <dbReference type="RuleBase" id="RU362132"/>
    </source>
</evidence>
<proteinExistence type="inferred from homology"/>
<feature type="domain" description="Thiamine pyrophosphate enzyme TPP-binding" evidence="6">
    <location>
        <begin position="488"/>
        <end position="644"/>
    </location>
</feature>
<dbReference type="InterPro" id="IPR029035">
    <property type="entry name" value="DHS-like_NAD/FAD-binding_dom"/>
</dbReference>
<dbReference type="RefSeq" id="WP_066506773.1">
    <property type="nucleotide sequence ID" value="NZ_LNCU01000051.1"/>
</dbReference>
<dbReference type="Gene3D" id="3.40.50.970">
    <property type="match status" value="2"/>
</dbReference>
<feature type="domain" description="Thiamine pyrophosphate enzyme N-terminal TPP-binding" evidence="7">
    <location>
        <begin position="77"/>
        <end position="182"/>
    </location>
</feature>
<dbReference type="GO" id="GO:0005948">
    <property type="term" value="C:acetolactate synthase complex"/>
    <property type="evidence" value="ECO:0007669"/>
    <property type="project" value="TreeGrafter"/>
</dbReference>
<dbReference type="CDD" id="cd02002">
    <property type="entry name" value="TPP_BFDC"/>
    <property type="match status" value="1"/>
</dbReference>
<evidence type="ECO:0000259" key="6">
    <source>
        <dbReference type="Pfam" id="PF02775"/>
    </source>
</evidence>
<dbReference type="OrthoDB" id="7534569at2"/>
<organism evidence="8 9">
    <name type="scientific">Bradyrhizobium macuxiense</name>
    <dbReference type="NCBI Taxonomy" id="1755647"/>
    <lineage>
        <taxon>Bacteria</taxon>
        <taxon>Pseudomonadati</taxon>
        <taxon>Pseudomonadota</taxon>
        <taxon>Alphaproteobacteria</taxon>
        <taxon>Hyphomicrobiales</taxon>
        <taxon>Nitrobacteraceae</taxon>
        <taxon>Bradyrhizobium</taxon>
    </lineage>
</organism>
<dbReference type="AlphaFoldDB" id="A0A120FP29"/>
<dbReference type="CDD" id="cd07035">
    <property type="entry name" value="TPP_PYR_POX_like"/>
    <property type="match status" value="1"/>
</dbReference>
<dbReference type="InterPro" id="IPR006311">
    <property type="entry name" value="TAT_signal"/>
</dbReference>
<dbReference type="PANTHER" id="PTHR18968">
    <property type="entry name" value="THIAMINE PYROPHOSPHATE ENZYMES"/>
    <property type="match status" value="1"/>
</dbReference>
<dbReference type="Pfam" id="PF02776">
    <property type="entry name" value="TPP_enzyme_N"/>
    <property type="match status" value="1"/>
</dbReference>
<dbReference type="InterPro" id="IPR029061">
    <property type="entry name" value="THDP-binding"/>
</dbReference>
<feature type="region of interest" description="Disordered" evidence="4">
    <location>
        <begin position="36"/>
        <end position="72"/>
    </location>
</feature>
<sequence length="649" mass="70386">MSKRANPGNNSLDDGRRNFLKGATLAGATALATKASANTAISGSPEQRPKAAVPGPKLAAADTMPPPADPVYQTSSGGDFMVDVLKTLDIDYLGMNCASSFRGLHEALINHGGNTKPEIITCPHEEIAVHMGQGYAKMAGKPLATICHGVVGLQHASMAMYNAWCDRVPVIVIGGNIMEADKRAPAEWSLSAIDPAALTRDFVKWDDQPASLQHFAESIVRAYKIAVTPPMAPVMLSLDAELQENPIENRDRLRIPKLTPVIPPQGDDAALADLAKMLVAAENPVIICDRMVRSLAGMAHLVELAEALQCAVIDNYGRMNFPSRHPLNQSFRRSILASADLIVAMELNDLWGALSDFSDRIVRSSSPRYMKTAKIVSIGARGLYTKANYQNLGRYQDVDIDIAGDVEASLPTLIEKVKRLIDRRWKVAFDARGKKLAIAKLATVEQAKSAATIGWDASPITTARLCAELYNQIKDEDWSLVGTSIYLSWPHKLWNFDKPHRWNGFSGGGGVGYTLPSSFGAALANKGTGRLTVAIGGDGDFMFTPSTLWTAAHHRIPLLYIVHNNRSYHQEYMYLQAMAARHSRGITRADIGTTISDPFVDYATLARGFGVYGEGPITDPDKLAPALKRAVAVVKSGHPALLDVVMDQR</sequence>
<dbReference type="SUPFAM" id="SSF52467">
    <property type="entry name" value="DHS-like NAD/FAD-binding domain"/>
    <property type="match status" value="1"/>
</dbReference>
<protein>
    <recommendedName>
        <fullName evidence="10">Thiamine pyrophosphate-binding protein</fullName>
    </recommendedName>
</protein>
<feature type="domain" description="Thiamine pyrophosphate enzyme central" evidence="5">
    <location>
        <begin position="272"/>
        <end position="412"/>
    </location>
</feature>
<reference evidence="8 9" key="1">
    <citation type="submission" date="2015-11" db="EMBL/GenBank/DDBJ databases">
        <title>Draft Genome Sequence of the Strain BR 10303 (Bradyrhizobium sp.) isolated from nodules of Centrolobium paraense.</title>
        <authorList>
            <person name="Zelli J.E."/>
            <person name="Simoes-Araujo J.L."/>
            <person name="Barauna A.C."/>
            <person name="Silva K."/>
        </authorList>
    </citation>
    <scope>NUCLEOTIDE SEQUENCE [LARGE SCALE GENOMIC DNA]</scope>
    <source>
        <strain evidence="8 9">BR 10303</strain>
    </source>
</reference>
<evidence type="ECO:0000256" key="4">
    <source>
        <dbReference type="SAM" id="MobiDB-lite"/>
    </source>
</evidence>
<keyword evidence="2 3" id="KW-0786">Thiamine pyrophosphate</keyword>
<accession>A0A120FP29</accession>
<evidence type="ECO:0000313" key="8">
    <source>
        <dbReference type="EMBL" id="KWV56329.1"/>
    </source>
</evidence>
<dbReference type="GO" id="GO:0000287">
    <property type="term" value="F:magnesium ion binding"/>
    <property type="evidence" value="ECO:0007669"/>
    <property type="project" value="InterPro"/>
</dbReference>
<dbReference type="InterPro" id="IPR012001">
    <property type="entry name" value="Thiamin_PyroP_enz_TPP-bd_dom"/>
</dbReference>
<dbReference type="EMBL" id="LNCU01000051">
    <property type="protein sequence ID" value="KWV56329.1"/>
    <property type="molecule type" value="Genomic_DNA"/>
</dbReference>
<dbReference type="GO" id="GO:0009097">
    <property type="term" value="P:isoleucine biosynthetic process"/>
    <property type="evidence" value="ECO:0007669"/>
    <property type="project" value="TreeGrafter"/>
</dbReference>
<name>A0A120FP29_9BRAD</name>
<keyword evidence="9" id="KW-1185">Reference proteome</keyword>
<comment type="similarity">
    <text evidence="1 3">Belongs to the TPP enzyme family.</text>
</comment>
<dbReference type="Pfam" id="PF00205">
    <property type="entry name" value="TPP_enzyme_M"/>
    <property type="match status" value="1"/>
</dbReference>
<evidence type="ECO:0000313" key="9">
    <source>
        <dbReference type="Proteomes" id="UP000057737"/>
    </source>
</evidence>
<evidence type="ECO:0000256" key="2">
    <source>
        <dbReference type="ARBA" id="ARBA00023052"/>
    </source>
</evidence>
<dbReference type="PROSITE" id="PS51318">
    <property type="entry name" value="TAT"/>
    <property type="match status" value="1"/>
</dbReference>
<dbReference type="InterPro" id="IPR011766">
    <property type="entry name" value="TPP_enzyme_TPP-bd"/>
</dbReference>
<evidence type="ECO:0000259" key="5">
    <source>
        <dbReference type="Pfam" id="PF00205"/>
    </source>
</evidence>
<dbReference type="GO" id="GO:0003984">
    <property type="term" value="F:acetolactate synthase activity"/>
    <property type="evidence" value="ECO:0007669"/>
    <property type="project" value="TreeGrafter"/>
</dbReference>
<dbReference type="SUPFAM" id="SSF52518">
    <property type="entry name" value="Thiamin diphosphate-binding fold (THDP-binding)"/>
    <property type="match status" value="2"/>
</dbReference>
<dbReference type="InterPro" id="IPR045229">
    <property type="entry name" value="TPP_enz"/>
</dbReference>
<dbReference type="PANTHER" id="PTHR18968:SF13">
    <property type="entry name" value="ACETOLACTATE SYNTHASE CATALYTIC SUBUNIT, MITOCHONDRIAL"/>
    <property type="match status" value="1"/>
</dbReference>
<evidence type="ECO:0000256" key="1">
    <source>
        <dbReference type="ARBA" id="ARBA00007812"/>
    </source>
</evidence>
<gene>
    <name evidence="8" type="ORF">AS156_04665</name>
</gene>
<dbReference type="GO" id="GO:0009099">
    <property type="term" value="P:L-valine biosynthetic process"/>
    <property type="evidence" value="ECO:0007669"/>
    <property type="project" value="TreeGrafter"/>
</dbReference>
<dbReference type="GO" id="GO:0030976">
    <property type="term" value="F:thiamine pyrophosphate binding"/>
    <property type="evidence" value="ECO:0007669"/>
    <property type="project" value="InterPro"/>
</dbReference>
<dbReference type="Pfam" id="PF02775">
    <property type="entry name" value="TPP_enzyme_C"/>
    <property type="match status" value="1"/>
</dbReference>
<comment type="caution">
    <text evidence="8">The sequence shown here is derived from an EMBL/GenBank/DDBJ whole genome shotgun (WGS) entry which is preliminary data.</text>
</comment>
<evidence type="ECO:0000259" key="7">
    <source>
        <dbReference type="Pfam" id="PF02776"/>
    </source>
</evidence>
<dbReference type="Gene3D" id="3.40.50.1220">
    <property type="entry name" value="TPP-binding domain"/>
    <property type="match status" value="1"/>
</dbReference>
<dbReference type="InterPro" id="IPR012000">
    <property type="entry name" value="Thiamin_PyroP_enz_cen_dom"/>
</dbReference>